<protein>
    <submittedName>
        <fullName evidence="1">Uncharacterized protein</fullName>
    </submittedName>
</protein>
<name>A0A662ZE16_9GAMM</name>
<accession>A0A662ZE16</accession>
<reference evidence="1 2" key="1">
    <citation type="submission" date="2016-10" db="EMBL/GenBank/DDBJ databases">
        <authorList>
            <person name="Varghese N."/>
            <person name="Submissions S."/>
        </authorList>
    </citation>
    <scope>NUCLEOTIDE SEQUENCE [LARGE SCALE GENOMIC DNA]</scope>
    <source>
        <strain evidence="1 2">22B</strain>
    </source>
</reference>
<evidence type="ECO:0000313" key="1">
    <source>
        <dbReference type="EMBL" id="SFK39339.1"/>
    </source>
</evidence>
<dbReference type="Proteomes" id="UP000243374">
    <property type="component" value="Unassembled WGS sequence"/>
</dbReference>
<dbReference type="EMBL" id="FOSF01000066">
    <property type="protein sequence ID" value="SFK39339.1"/>
    <property type="molecule type" value="Genomic_DNA"/>
</dbReference>
<dbReference type="AlphaFoldDB" id="A0A662ZE16"/>
<gene>
    <name evidence="1" type="ORF">SAMN04487865_106614</name>
</gene>
<sequence length="806" mass="90766">MSVSLNNLADLKSGNDYYLSDSGNIEKSGFIHKFKCFFNIGHSRERVVNLINEVQKTLLHSAGLVNSRDLNSQLSQISRTTAVSGEVIKNIAAQFRTVNSQRIIEKDTESIANGIINTYVTDIQVKSGSNIRNSNALHSLLEKVVSDIVNNPPLTTDKHKNKVIDRKQLNSTLRERLFNESKFILKITNSEELGKPKLSTVYLKYLKDKVYDRDGSRIINDITELKPQSEAEKEVMLKDSHLARGGKNAEDAVNYLLERSENDDELREILTKNYNHIIVRADAQIRSLDALKKKIDGIKSNLLEIRALGIDNKKIVEPGLRALEASNGRAFPEGMLTNLCNGALNADIKALMELNANSSEIEIYKGVDSISSAVITIMHETGASEIFDDNEERFPPEEFITDILISRLSLEQQQSVNQAFKSGNNLKFQNLIEKLLDAGSGGLPDIPNSYGDMAIFMIDKLQNITNSIQEKINIRLGLNATVNYPHYIGFTKFSPEEDDIYRGICANVKKEIKYRLDSFIDKNIEGEELGKQKASLKEKLLDFSAKIKTNFKSPQYVFSCFIKKDFATILNHSIMEELKLLRSGKLQDSYFYKDVIRNLDVNMPDGKKLSNDPLLAQNELAQFVTDNPNVNFAELDDKNKDKVYVLMTLLAQTTVQALNKGVMTAIEPNRKGPLIETSGAKDERNETYSFTLQKDERSKYPNLSVNYSSNFSVLNTNGENAQTIMTAPQSKIITSVSFDLPPQFFEKISGMNLDEYPSDEINKVLSNKGEYKDISNKYDVVSEKITQEFTVDPLMSYAGLRLELVH</sequence>
<keyword evidence="2" id="KW-1185">Reference proteome</keyword>
<organism evidence="1 2">
    <name type="scientific">Succinivibrio dextrinosolvens</name>
    <dbReference type="NCBI Taxonomy" id="83771"/>
    <lineage>
        <taxon>Bacteria</taxon>
        <taxon>Pseudomonadati</taxon>
        <taxon>Pseudomonadota</taxon>
        <taxon>Gammaproteobacteria</taxon>
        <taxon>Aeromonadales</taxon>
        <taxon>Succinivibrionaceae</taxon>
        <taxon>Succinivibrio</taxon>
    </lineage>
</organism>
<evidence type="ECO:0000313" key="2">
    <source>
        <dbReference type="Proteomes" id="UP000243374"/>
    </source>
</evidence>
<proteinExistence type="predicted"/>